<name>A0ACC2NVQ9_9HYME</name>
<comment type="caution">
    <text evidence="1">The sequence shown here is derived from an EMBL/GenBank/DDBJ whole genome shotgun (WGS) entry which is preliminary data.</text>
</comment>
<keyword evidence="2" id="KW-1185">Reference proteome</keyword>
<evidence type="ECO:0000313" key="2">
    <source>
        <dbReference type="Proteomes" id="UP001239111"/>
    </source>
</evidence>
<dbReference type="Proteomes" id="UP001239111">
    <property type="component" value="Chromosome 2"/>
</dbReference>
<organism evidence="1 2">
    <name type="scientific">Eretmocerus hayati</name>
    <dbReference type="NCBI Taxonomy" id="131215"/>
    <lineage>
        <taxon>Eukaryota</taxon>
        <taxon>Metazoa</taxon>
        <taxon>Ecdysozoa</taxon>
        <taxon>Arthropoda</taxon>
        <taxon>Hexapoda</taxon>
        <taxon>Insecta</taxon>
        <taxon>Pterygota</taxon>
        <taxon>Neoptera</taxon>
        <taxon>Endopterygota</taxon>
        <taxon>Hymenoptera</taxon>
        <taxon>Apocrita</taxon>
        <taxon>Proctotrupomorpha</taxon>
        <taxon>Chalcidoidea</taxon>
        <taxon>Aphelinidae</taxon>
        <taxon>Aphelininae</taxon>
        <taxon>Eretmocerus</taxon>
    </lineage>
</organism>
<protein>
    <submittedName>
        <fullName evidence="1">Uncharacterized protein</fullName>
    </submittedName>
</protein>
<evidence type="ECO:0000313" key="1">
    <source>
        <dbReference type="EMBL" id="KAJ8675370.1"/>
    </source>
</evidence>
<dbReference type="EMBL" id="CM056742">
    <property type="protein sequence ID" value="KAJ8675370.1"/>
    <property type="molecule type" value="Genomic_DNA"/>
</dbReference>
<proteinExistence type="predicted"/>
<reference evidence="1" key="1">
    <citation type="submission" date="2023-04" db="EMBL/GenBank/DDBJ databases">
        <title>A chromosome-level genome assembly of the parasitoid wasp Eretmocerus hayati.</title>
        <authorList>
            <person name="Zhong Y."/>
            <person name="Liu S."/>
            <person name="Liu Y."/>
        </authorList>
    </citation>
    <scope>NUCLEOTIDE SEQUENCE</scope>
    <source>
        <strain evidence="1">ZJU_SS_LIU_2023</strain>
    </source>
</reference>
<gene>
    <name evidence="1" type="ORF">QAD02_011156</name>
</gene>
<sequence>MPLLARKQGPPVSLNLTTLNPSSFGMCHMHTIIFLREYMHVSAQMSIDVVISRDYVICIHKYFIGDDGPWNWVVGNENRFLYATGVPGEDKATTGLLKLGRVTLVASGIDRPLASLSLDLTVGIK</sequence>
<accession>A0ACC2NVQ9</accession>